<feature type="transmembrane region" description="Helical" evidence="18">
    <location>
        <begin position="1549"/>
        <end position="1567"/>
    </location>
</feature>
<evidence type="ECO:0000313" key="20">
    <source>
        <dbReference type="EMBL" id="RIA89873.1"/>
    </source>
</evidence>
<feature type="transmembrane region" description="Helical" evidence="18">
    <location>
        <begin position="661"/>
        <end position="682"/>
    </location>
</feature>
<keyword evidence="11" id="KW-0406">Ion transport</keyword>
<keyword evidence="9" id="KW-0851">Voltage-gated channel</keyword>
<keyword evidence="8" id="KW-0106">Calcium</keyword>
<dbReference type="InterPro" id="IPR002048">
    <property type="entry name" value="EF_hand_dom"/>
</dbReference>
<dbReference type="GO" id="GO:0008331">
    <property type="term" value="F:high voltage-gated calcium channel activity"/>
    <property type="evidence" value="ECO:0007669"/>
    <property type="project" value="TreeGrafter"/>
</dbReference>
<dbReference type="PANTHER" id="PTHR45628:SF7">
    <property type="entry name" value="VOLTAGE-DEPENDENT CALCIUM CHANNEL TYPE A SUBUNIT ALPHA-1"/>
    <property type="match status" value="1"/>
</dbReference>
<evidence type="ECO:0000259" key="19">
    <source>
        <dbReference type="PROSITE" id="PS50222"/>
    </source>
</evidence>
<dbReference type="SUPFAM" id="SSF47473">
    <property type="entry name" value="EF-hand"/>
    <property type="match status" value="1"/>
</dbReference>
<feature type="domain" description="EF-hand" evidence="19">
    <location>
        <begin position="1741"/>
        <end position="1776"/>
    </location>
</feature>
<evidence type="ECO:0000256" key="2">
    <source>
        <dbReference type="ARBA" id="ARBA00022448"/>
    </source>
</evidence>
<comment type="similarity">
    <text evidence="15">Belongs to the calcium channel alpha-1 subunit (TC 1.A.1.11) family.</text>
</comment>
<dbReference type="GO" id="GO:0005891">
    <property type="term" value="C:voltage-gated calcium channel complex"/>
    <property type="evidence" value="ECO:0007669"/>
    <property type="project" value="TreeGrafter"/>
</dbReference>
<dbReference type="SUPFAM" id="SSF81324">
    <property type="entry name" value="Voltage-gated potassium channels"/>
    <property type="match status" value="4"/>
</dbReference>
<feature type="transmembrane region" description="Helical" evidence="18">
    <location>
        <begin position="357"/>
        <end position="375"/>
    </location>
</feature>
<evidence type="ECO:0000256" key="4">
    <source>
        <dbReference type="ARBA" id="ARBA00022553"/>
    </source>
</evidence>
<dbReference type="Gene3D" id="1.20.120.350">
    <property type="entry name" value="Voltage-gated potassium channels. Chain C"/>
    <property type="match status" value="4"/>
</dbReference>
<evidence type="ECO:0000256" key="8">
    <source>
        <dbReference type="ARBA" id="ARBA00022837"/>
    </source>
</evidence>
<dbReference type="PROSITE" id="PS50222">
    <property type="entry name" value="EF_HAND_2"/>
    <property type="match status" value="1"/>
</dbReference>
<dbReference type="Proteomes" id="UP000265703">
    <property type="component" value="Unassembled WGS sequence"/>
</dbReference>
<dbReference type="InterPro" id="IPR027359">
    <property type="entry name" value="Volt_channel_dom_sf"/>
</dbReference>
<comment type="subcellular location">
    <subcellularLocation>
        <location evidence="1">Cell membrane</location>
        <topology evidence="1">Multi-pass membrane protein</topology>
    </subcellularLocation>
</comment>
<evidence type="ECO:0000256" key="18">
    <source>
        <dbReference type="SAM" id="Phobius"/>
    </source>
</evidence>
<keyword evidence="5" id="KW-0109">Calcium transport</keyword>
<dbReference type="FunFam" id="1.10.287.70:FF:000093">
    <property type="entry name" value="Calcium channel subunit Cch1"/>
    <property type="match status" value="1"/>
</dbReference>
<evidence type="ECO:0000256" key="14">
    <source>
        <dbReference type="ARBA" id="ARBA00023303"/>
    </source>
</evidence>
<dbReference type="PANTHER" id="PTHR45628">
    <property type="entry name" value="VOLTAGE-DEPENDENT CALCIUM CHANNEL TYPE A SUBUNIT ALPHA-1"/>
    <property type="match status" value="1"/>
</dbReference>
<feature type="transmembrane region" description="Helical" evidence="18">
    <location>
        <begin position="530"/>
        <end position="550"/>
    </location>
</feature>
<gene>
    <name evidence="20" type="ORF">C1645_771290</name>
</gene>
<feature type="transmembrane region" description="Helical" evidence="18">
    <location>
        <begin position="736"/>
        <end position="756"/>
    </location>
</feature>
<evidence type="ECO:0000256" key="1">
    <source>
        <dbReference type="ARBA" id="ARBA00004651"/>
    </source>
</evidence>
<feature type="transmembrane region" description="Helical" evidence="18">
    <location>
        <begin position="628"/>
        <end position="649"/>
    </location>
</feature>
<feature type="region of interest" description="Disordered" evidence="17">
    <location>
        <begin position="262"/>
        <end position="310"/>
    </location>
</feature>
<evidence type="ECO:0000256" key="12">
    <source>
        <dbReference type="ARBA" id="ARBA00023136"/>
    </source>
</evidence>
<keyword evidence="3" id="KW-1003">Cell membrane</keyword>
<keyword evidence="10 18" id="KW-1133">Transmembrane helix</keyword>
<keyword evidence="6" id="KW-0107">Calcium channel</keyword>
<comment type="caution">
    <text evidence="20">The sequence shown here is derived from an EMBL/GenBank/DDBJ whole genome shotgun (WGS) entry which is preliminary data.</text>
</comment>
<accession>A0A397SV15</accession>
<feature type="transmembrane region" description="Helical" evidence="18">
    <location>
        <begin position="1696"/>
        <end position="1721"/>
    </location>
</feature>
<feature type="transmembrane region" description="Helical" evidence="18">
    <location>
        <begin position="800"/>
        <end position="817"/>
    </location>
</feature>
<feature type="compositionally biased region" description="Polar residues" evidence="17">
    <location>
        <begin position="38"/>
        <end position="51"/>
    </location>
</feature>
<feature type="transmembrane region" description="Helical" evidence="18">
    <location>
        <begin position="396"/>
        <end position="418"/>
    </location>
</feature>
<dbReference type="Gene3D" id="1.10.287.70">
    <property type="match status" value="4"/>
</dbReference>
<feature type="transmembrane region" description="Helical" evidence="18">
    <location>
        <begin position="476"/>
        <end position="499"/>
    </location>
</feature>
<protein>
    <recommendedName>
        <fullName evidence="16">Calcium-channel protein CCH1</fullName>
    </recommendedName>
</protein>
<feature type="transmembrane region" description="Helical" evidence="18">
    <location>
        <begin position="1610"/>
        <end position="1632"/>
    </location>
</feature>
<feature type="transmembrane region" description="Helical" evidence="18">
    <location>
        <begin position="1157"/>
        <end position="1178"/>
    </location>
</feature>
<keyword evidence="12 18" id="KW-0472">Membrane</keyword>
<feature type="region of interest" description="Disordered" evidence="17">
    <location>
        <begin position="197"/>
        <end position="230"/>
    </location>
</feature>
<evidence type="ECO:0000256" key="16">
    <source>
        <dbReference type="ARBA" id="ARBA00067459"/>
    </source>
</evidence>
<dbReference type="GO" id="GO:0005509">
    <property type="term" value="F:calcium ion binding"/>
    <property type="evidence" value="ECO:0007669"/>
    <property type="project" value="InterPro"/>
</dbReference>
<feature type="transmembrane region" description="Helical" evidence="18">
    <location>
        <begin position="1485"/>
        <end position="1503"/>
    </location>
</feature>
<evidence type="ECO:0000313" key="21">
    <source>
        <dbReference type="Proteomes" id="UP000265703"/>
    </source>
</evidence>
<dbReference type="InterPro" id="IPR011992">
    <property type="entry name" value="EF-hand-dom_pair"/>
</dbReference>
<keyword evidence="2" id="KW-0813">Transport</keyword>
<evidence type="ECO:0000256" key="10">
    <source>
        <dbReference type="ARBA" id="ARBA00022989"/>
    </source>
</evidence>
<organism evidence="20 21">
    <name type="scientific">Glomus cerebriforme</name>
    <dbReference type="NCBI Taxonomy" id="658196"/>
    <lineage>
        <taxon>Eukaryota</taxon>
        <taxon>Fungi</taxon>
        <taxon>Fungi incertae sedis</taxon>
        <taxon>Mucoromycota</taxon>
        <taxon>Glomeromycotina</taxon>
        <taxon>Glomeromycetes</taxon>
        <taxon>Glomerales</taxon>
        <taxon>Glomeraceae</taxon>
        <taxon>Glomus</taxon>
    </lineage>
</organism>
<evidence type="ECO:0000256" key="15">
    <source>
        <dbReference type="ARBA" id="ARBA00061395"/>
    </source>
</evidence>
<evidence type="ECO:0000256" key="3">
    <source>
        <dbReference type="ARBA" id="ARBA00022475"/>
    </source>
</evidence>
<feature type="transmembrane region" description="Helical" evidence="18">
    <location>
        <begin position="1234"/>
        <end position="1258"/>
    </location>
</feature>
<dbReference type="Pfam" id="PF00520">
    <property type="entry name" value="Ion_trans"/>
    <property type="match status" value="4"/>
</dbReference>
<dbReference type="InterPro" id="IPR050599">
    <property type="entry name" value="VDCC_alpha-1_subunit"/>
</dbReference>
<dbReference type="STRING" id="658196.A0A397SV15"/>
<dbReference type="EMBL" id="QKYT01000202">
    <property type="protein sequence ID" value="RIA89873.1"/>
    <property type="molecule type" value="Genomic_DNA"/>
</dbReference>
<evidence type="ECO:0000256" key="7">
    <source>
        <dbReference type="ARBA" id="ARBA00022692"/>
    </source>
</evidence>
<feature type="compositionally biased region" description="Polar residues" evidence="17">
    <location>
        <begin position="1966"/>
        <end position="1975"/>
    </location>
</feature>
<feature type="transmembrane region" description="Helical" evidence="18">
    <location>
        <begin position="508"/>
        <end position="524"/>
    </location>
</feature>
<feature type="transmembrane region" description="Helical" evidence="18">
    <location>
        <begin position="1518"/>
        <end position="1537"/>
    </location>
</feature>
<evidence type="ECO:0000256" key="9">
    <source>
        <dbReference type="ARBA" id="ARBA00022882"/>
    </source>
</evidence>
<evidence type="ECO:0000256" key="17">
    <source>
        <dbReference type="SAM" id="MobiDB-lite"/>
    </source>
</evidence>
<keyword evidence="21" id="KW-1185">Reference proteome</keyword>
<dbReference type="GO" id="GO:0098703">
    <property type="term" value="P:calcium ion import across plasma membrane"/>
    <property type="evidence" value="ECO:0007669"/>
    <property type="project" value="TreeGrafter"/>
</dbReference>
<evidence type="ECO:0000256" key="13">
    <source>
        <dbReference type="ARBA" id="ARBA00023180"/>
    </source>
</evidence>
<feature type="transmembrane region" description="Helical" evidence="18">
    <location>
        <begin position="1405"/>
        <end position="1428"/>
    </location>
</feature>
<evidence type="ECO:0000256" key="6">
    <source>
        <dbReference type="ARBA" id="ARBA00022673"/>
    </source>
</evidence>
<feature type="transmembrane region" description="Helical" evidence="18">
    <location>
        <begin position="1279"/>
        <end position="1307"/>
    </location>
</feature>
<feature type="region of interest" description="Disordered" evidence="17">
    <location>
        <begin position="1966"/>
        <end position="2007"/>
    </location>
</feature>
<feature type="transmembrane region" description="Helical" evidence="18">
    <location>
        <begin position="768"/>
        <end position="788"/>
    </location>
</feature>
<evidence type="ECO:0000256" key="11">
    <source>
        <dbReference type="ARBA" id="ARBA00023065"/>
    </source>
</evidence>
<feature type="compositionally biased region" description="Low complexity" evidence="17">
    <location>
        <begin position="1993"/>
        <end position="2005"/>
    </location>
</feature>
<name>A0A397SV15_9GLOM</name>
<proteinExistence type="inferred from homology"/>
<dbReference type="InterPro" id="IPR005821">
    <property type="entry name" value="Ion_trans_dom"/>
</dbReference>
<keyword evidence="14" id="KW-0407">Ion channel</keyword>
<keyword evidence="7 18" id="KW-0812">Transmembrane</keyword>
<reference evidence="20 21" key="1">
    <citation type="submission" date="2018-06" db="EMBL/GenBank/DDBJ databases">
        <title>Comparative genomics reveals the genomic features of Rhizophagus irregularis, R. cerebriforme, R. diaphanum and Gigaspora rosea, and their symbiotic lifestyle signature.</title>
        <authorList>
            <person name="Morin E."/>
            <person name="San Clemente H."/>
            <person name="Chen E.C.H."/>
            <person name="De La Providencia I."/>
            <person name="Hainaut M."/>
            <person name="Kuo A."/>
            <person name="Kohler A."/>
            <person name="Murat C."/>
            <person name="Tang N."/>
            <person name="Roy S."/>
            <person name="Loubradou J."/>
            <person name="Henrissat B."/>
            <person name="Grigoriev I.V."/>
            <person name="Corradi N."/>
            <person name="Roux C."/>
            <person name="Martin F.M."/>
        </authorList>
    </citation>
    <scope>NUCLEOTIDE SEQUENCE [LARGE SCALE GENOMIC DNA]</scope>
    <source>
        <strain evidence="20 21">DAOM 227022</strain>
    </source>
</reference>
<feature type="transmembrane region" description="Helical" evidence="18">
    <location>
        <begin position="1190"/>
        <end position="1214"/>
    </location>
</feature>
<feature type="region of interest" description="Disordered" evidence="17">
    <location>
        <begin position="38"/>
        <end position="62"/>
    </location>
</feature>
<evidence type="ECO:0000256" key="5">
    <source>
        <dbReference type="ARBA" id="ARBA00022568"/>
    </source>
</evidence>
<dbReference type="OrthoDB" id="416585at2759"/>
<keyword evidence="4" id="KW-0597">Phosphoprotein</keyword>
<feature type="compositionally biased region" description="Polar residues" evidence="17">
    <location>
        <begin position="218"/>
        <end position="230"/>
    </location>
</feature>
<feature type="transmembrane region" description="Helical" evidence="18">
    <location>
        <begin position="932"/>
        <end position="958"/>
    </location>
</feature>
<sequence length="2089" mass="238827">MERNDPPTDVPLVSLSTIDDSNSAQTTFLGANNHNAQTRMRGRSNTISPNPIITPDPGIHRRSRSISPSYDLNRFNNNNNNIYGQNDNLYRSRTLGHSFNSPTITTTSRTFINSSDQLLHDVDMLAHESSTTFQPIRMPSFLNMKRNNSLPDDDVVEMTDVTRRESFASELDFSHHEDSNEGFDHIDERDTAKLTKNRVDQSLDSSTSLPIPDEDQEFASSYGKNSNNRVNVLKHTKSLSRMSHMLARASTRVVNMANVSQEQLEKEELESNLSKSTSRKSWKKNRFSDKSRPTSNDNLDSSRNKPKVQFNGRDSRTIYNLQSQSPLEGRSLYIFGPTNPIRLLLYEILNHPWTESIILGLILTNLLLLIIDAWIPVTESNPRRTKWGSSGIDYALLVIFIIYTLEIVARIIVSGLIINPKQNSPPSPNVSKHNMREMSMDSKISQPSNQYASRIVAHKSAMNIAFLRHSFNRIDLLAVVSYWIDLLITLAGVQHFFLFKAISTLRSLRLLAITSGCATILQSLKKSVPLLVNVTSFVGFFFILLSIIGVQAFKGSLSRRCVWKDLNDPLNDFQHTDQYCGGWMDIDGSIRSVGSSASLGGKGFICPIGQVCEEVENPAGGLASFDNVFFSMILVFVISTTQNWTVLMYRVMDSDFDFASIYFILTVIILNFWLINLFVAVITKMFAKIREDTSHSAFTLSKSTPVLSDDTEGWTLQDGNQMVKTSWLARRMDETIYVWVVLIFADLFIMAFRTATMSAEKEFILDRVELIFTIVFAIEITLRFFSYLPKYHLFFQSTKNVVDFTLAIVTCIIQLPFIKESGIYPYLTLFQILRVYRVIIAIPRLRNLLVRVLGSVAGFANLVLFIFIVNFIAAIIGVQLLRGSIPDDQTMRFSDIYNSYLALYQLFSGEDWTTVLYNTMQYESEKGNKGTALIAVVFLIIYVSLSNFILLTMFIAVLQENFEIAEEQKHKIQLQKFKRNVDPTEKKDDVIYRWNFYKYFQAKPKALAVENIPYNLILHTQKSRVRDFLTDSDNFTEKKSVSKNKKTSTNFVIRLKRYFGYYDEIDKIPLLEGTTGTNDLGDPITDRPTEAFIDDFQEHQAIKADFLAAHPNYDASLWFLSPRNRFRRFCQLLVKSSHGNRVYGTPPSPTWNFIFDVFIYLCIIASVTLAAYVNLLYQKEYYEKNGNIKYPWFWITDVVFTGIFTLEFFIKIIADGFLLTPNAYLLDVWNQLDFFVLITLYINISIAPTSTGGVAKTVRAFKALRALRLINFSSSMKDTFYSILIAGAPRIIDASLLSISLVIPFAIYGVNIFAGLFYSCNDNDNAIVIKNQCVDEFENNIYNFNVLMPRVWSNPFGYNFDDFKSALLILFEIISGEGWIDVMKTSMDIVGRDFASQSDSTKWNALFFLVFNLAGSVFVLTLFVSVIISNYQLKAGTAYLTADQKRWIDLKKLLKQITPSKIPKKRPSNTFRAICFDYAIEKRGILSKVTSVIYVLHILLLMTEMRNISNVWGNIRDVLFIIFILIYILEFSIKAIGLGWQVFQNKWNLFDLIVITGAAATTISILVVRQDKAMVQSQKIFLVLICLKLFQKSDVMNQLFKNMIGSLPSILNLFAVWSIIFVIYTIIFMEIFGLTKYGNNESRHVNFRQFPTAVVTLIRMSTGEGWNSIMHDFTVESPYCVEDEDDLFGSDCGSKIWAYILFISWNVLSMYIFANMFIVVVSDNFSYCHQIAAEFSLITRDEIRKFKKAWRAVDFDRTGYIKSDEIAKFFSILEGPTFQVRIYDNEFLIPNLVKNSNVIIKSAESEQLWGSGKQKHFLEIEDIDIKKLEQTLSKINSNQIYERRKIYNRLYQEALLTVEKDSNGNEKGISFTSMLIMLAHYKLTNDDRCLEIHEYVKRKEKLERVIDNVNRDRVKSLLRTIYWRKKFKLIKEQRLKAERFDEAAVGSVGVPRIMVNDSDAPTLRIDTSLSSQTRNIRGPPSPVSSAGTPQIPNTPGSPGSPNSVNSDHHISDYLDYFGSRTSIRRSSGEYSSRLSSDIVSNEGENLFEGSWNSIDANTEMDDQTANQILNNLQSNYWHDVLQEMSNNDS</sequence>
<keyword evidence="13" id="KW-0325">Glycoprotein</keyword>
<feature type="transmembrane region" description="Helical" evidence="18">
    <location>
        <begin position="852"/>
        <end position="881"/>
    </location>
</feature>